<name>A0ABN7WAF9_GIGMA</name>
<evidence type="ECO:0000313" key="1">
    <source>
        <dbReference type="EMBL" id="CAG8823380.1"/>
    </source>
</evidence>
<dbReference type="Proteomes" id="UP000789901">
    <property type="component" value="Unassembled WGS sequence"/>
</dbReference>
<organism evidence="1 2">
    <name type="scientific">Gigaspora margarita</name>
    <dbReference type="NCBI Taxonomy" id="4874"/>
    <lineage>
        <taxon>Eukaryota</taxon>
        <taxon>Fungi</taxon>
        <taxon>Fungi incertae sedis</taxon>
        <taxon>Mucoromycota</taxon>
        <taxon>Glomeromycotina</taxon>
        <taxon>Glomeromycetes</taxon>
        <taxon>Diversisporales</taxon>
        <taxon>Gigasporaceae</taxon>
        <taxon>Gigaspora</taxon>
    </lineage>
</organism>
<reference evidence="1 2" key="1">
    <citation type="submission" date="2021-06" db="EMBL/GenBank/DDBJ databases">
        <authorList>
            <person name="Kallberg Y."/>
            <person name="Tangrot J."/>
            <person name="Rosling A."/>
        </authorList>
    </citation>
    <scope>NUCLEOTIDE SEQUENCE [LARGE SCALE GENOMIC DNA]</scope>
    <source>
        <strain evidence="1 2">120-4 pot B 10/14</strain>
    </source>
</reference>
<protein>
    <submittedName>
        <fullName evidence="1">13136_t:CDS:1</fullName>
    </submittedName>
</protein>
<keyword evidence="2" id="KW-1185">Reference proteome</keyword>
<dbReference type="EMBL" id="CAJVQB010036037">
    <property type="protein sequence ID" value="CAG8823380.1"/>
    <property type="molecule type" value="Genomic_DNA"/>
</dbReference>
<proteinExistence type="predicted"/>
<feature type="non-terminal residue" evidence="1">
    <location>
        <position position="1"/>
    </location>
</feature>
<sequence length="192" mass="22365">KLKHFVKTSLEEVVYLGVDLPVSVPEVIESHYGLKTLVKNNNKGLTNTEENLKQKEAKLSLRTVLEGLANADLKVLKNRIPEITKPEEPEPQFKNPKNNKVKIEMLKLNLDNVLIVNCYKNEIRVKKNKTPEEYFELVKSNNLDSQFDPDGLFYQYEIGLGKVYKGWKKKIKKLKRITRKFESKDLNELEKH</sequence>
<comment type="caution">
    <text evidence="1">The sequence shown here is derived from an EMBL/GenBank/DDBJ whole genome shotgun (WGS) entry which is preliminary data.</text>
</comment>
<accession>A0ABN7WAF9</accession>
<evidence type="ECO:0000313" key="2">
    <source>
        <dbReference type="Proteomes" id="UP000789901"/>
    </source>
</evidence>
<feature type="non-terminal residue" evidence="1">
    <location>
        <position position="192"/>
    </location>
</feature>
<gene>
    <name evidence="1" type="ORF">GMARGA_LOCUS28322</name>
</gene>